<keyword evidence="1" id="KW-0805">Transcription regulation</keyword>
<dbReference type="PANTHER" id="PTHR43280">
    <property type="entry name" value="ARAC-FAMILY TRANSCRIPTIONAL REGULATOR"/>
    <property type="match status" value="1"/>
</dbReference>
<dbReference type="AlphaFoldDB" id="A0A081P7X7"/>
<sequence length="749" mass="86691">MKKTWFYRLLFSYFPIFFSLTSVLILLAFLFVSDLSRKETMNANQMYVRHVIQMIDHSLRETDGMLIHEIETNDKLRTFFQRNAGSQNYFSTYEVSKKINELVTFNSFIDSVYLYRFSDGMVISPAVFAPLEKFGDRTFLTGHLDSRIPYTLSERRTYSDAPDPENRPPASVISIVRRYPLLTGEQGVVVINIAVREIQKMLASMSSSQVSFVEIKDRNGNLITDPLPENNGKEGTVLSRFVSDYTGWSYEGGVYDNHLFRYASVFSYLWIVSGFVVVAAGTVWMAYVTRRNYKPIESIISRINVYSMHKSSKLTKKAKDEFNFIEQALDNLIEKSNTYQKLHEEDVIYRRRHFFLQLLEGRRPANPRDWATELELFWTRSPGESIGLAVFEIDKYSAMKERYSVRDQYLLKFVLNSVVKEIAEPLPVTVWSEWTADHRLTALFQMADAQNGDEQLIASLAESARAWAEKNLDFTVTVGVGPCMAQVDDIPHSYAGALAALAYKSSLGLNLVIPHNERGLKLQGEPYRHLQLIRSLAQAFRTGGEDWRPIYSQIFSEVKDALFSREEHVNLMNYFIYHLYREMMEFPPNVREIWKMETLPRLNRVLHTFDLVDEVETQFLDILTDTEKKIRLLQESRSKYTVIREVRSYIEREYANPDLSLNLLCEEFGLNGKYLSRLFKEAFGVKLVDYLVGVKVEKSKELLENTQLSLQQISSAVGYMHVISFIRAFKKVEGTTPGEYRKKHGKSLS</sequence>
<dbReference type="OrthoDB" id="1877256at2"/>
<feature type="transmembrane region" description="Helical" evidence="5">
    <location>
        <begin position="12"/>
        <end position="32"/>
    </location>
</feature>
<feature type="transmembrane region" description="Helical" evidence="5">
    <location>
        <begin position="265"/>
        <end position="287"/>
    </location>
</feature>
<dbReference type="Pfam" id="PF17853">
    <property type="entry name" value="GGDEF_2"/>
    <property type="match status" value="1"/>
</dbReference>
<protein>
    <recommendedName>
        <fullName evidence="6">HTH araC/xylS-type domain-containing protein</fullName>
    </recommendedName>
</protein>
<keyword evidence="2" id="KW-0238">DNA-binding</keyword>
<dbReference type="eggNOG" id="COG2207">
    <property type="taxonomic scope" value="Bacteria"/>
</dbReference>
<keyword evidence="5" id="KW-1133">Transmembrane helix</keyword>
<proteinExistence type="predicted"/>
<feature type="domain" description="HTH araC/xylS-type" evidence="6">
    <location>
        <begin position="644"/>
        <end position="743"/>
    </location>
</feature>
<gene>
    <name evidence="7" type="ORF">ET33_28985</name>
</gene>
<dbReference type="InterPro" id="IPR018062">
    <property type="entry name" value="HTH_AraC-typ_CS"/>
</dbReference>
<evidence type="ECO:0000256" key="3">
    <source>
        <dbReference type="ARBA" id="ARBA00023163"/>
    </source>
</evidence>
<feature type="coiled-coil region" evidence="4">
    <location>
        <begin position="315"/>
        <end position="345"/>
    </location>
</feature>
<keyword evidence="8" id="KW-1185">Reference proteome</keyword>
<dbReference type="GO" id="GO:0043565">
    <property type="term" value="F:sequence-specific DNA binding"/>
    <property type="evidence" value="ECO:0007669"/>
    <property type="project" value="InterPro"/>
</dbReference>
<comment type="caution">
    <text evidence="7">The sequence shown here is derived from an EMBL/GenBank/DDBJ whole genome shotgun (WGS) entry which is preliminary data.</text>
</comment>
<dbReference type="Proteomes" id="UP000028123">
    <property type="component" value="Unassembled WGS sequence"/>
</dbReference>
<dbReference type="RefSeq" id="WP_036677963.1">
    <property type="nucleotide sequence ID" value="NZ_JNVM01000005.1"/>
</dbReference>
<evidence type="ECO:0000313" key="7">
    <source>
        <dbReference type="EMBL" id="KEQ26800.1"/>
    </source>
</evidence>
<name>A0A081P7X7_9BACL</name>
<dbReference type="EMBL" id="JNVM01000005">
    <property type="protein sequence ID" value="KEQ26800.1"/>
    <property type="molecule type" value="Genomic_DNA"/>
</dbReference>
<evidence type="ECO:0000256" key="1">
    <source>
        <dbReference type="ARBA" id="ARBA00023015"/>
    </source>
</evidence>
<keyword evidence="3" id="KW-0804">Transcription</keyword>
<evidence type="ECO:0000256" key="4">
    <source>
        <dbReference type="SAM" id="Coils"/>
    </source>
</evidence>
<dbReference type="PANTHER" id="PTHR43280:SF28">
    <property type="entry name" value="HTH-TYPE TRANSCRIPTIONAL ACTIVATOR RHAS"/>
    <property type="match status" value="1"/>
</dbReference>
<evidence type="ECO:0000256" key="2">
    <source>
        <dbReference type="ARBA" id="ARBA00023125"/>
    </source>
</evidence>
<keyword evidence="4" id="KW-0175">Coiled coil</keyword>
<dbReference type="SUPFAM" id="SSF46689">
    <property type="entry name" value="Homeodomain-like"/>
    <property type="match status" value="1"/>
</dbReference>
<organism evidence="7 8">
    <name type="scientific">Paenibacillus tyrfis</name>
    <dbReference type="NCBI Taxonomy" id="1501230"/>
    <lineage>
        <taxon>Bacteria</taxon>
        <taxon>Bacillati</taxon>
        <taxon>Bacillota</taxon>
        <taxon>Bacilli</taxon>
        <taxon>Bacillales</taxon>
        <taxon>Paenibacillaceae</taxon>
        <taxon>Paenibacillus</taxon>
    </lineage>
</organism>
<reference evidence="7 8" key="1">
    <citation type="submission" date="2014-06" db="EMBL/GenBank/DDBJ databases">
        <title>Draft genome sequence of Paenibacillus sp. MSt1.</title>
        <authorList>
            <person name="Aw Y.K."/>
            <person name="Ong K.S."/>
            <person name="Gan H.M."/>
            <person name="Lee S.M."/>
        </authorList>
    </citation>
    <scope>NUCLEOTIDE SEQUENCE [LARGE SCALE GENOMIC DNA]</scope>
    <source>
        <strain evidence="7 8">MSt1</strain>
    </source>
</reference>
<dbReference type="SMART" id="SM00342">
    <property type="entry name" value="HTH_ARAC"/>
    <property type="match status" value="1"/>
</dbReference>
<evidence type="ECO:0000256" key="5">
    <source>
        <dbReference type="SAM" id="Phobius"/>
    </source>
</evidence>
<keyword evidence="5" id="KW-0472">Membrane</keyword>
<evidence type="ECO:0000313" key="8">
    <source>
        <dbReference type="Proteomes" id="UP000028123"/>
    </source>
</evidence>
<dbReference type="Gene3D" id="1.10.10.60">
    <property type="entry name" value="Homeodomain-like"/>
    <property type="match status" value="2"/>
</dbReference>
<accession>A0A081P7X7</accession>
<dbReference type="PROSITE" id="PS01124">
    <property type="entry name" value="HTH_ARAC_FAMILY_2"/>
    <property type="match status" value="1"/>
</dbReference>
<dbReference type="PROSITE" id="PS00041">
    <property type="entry name" value="HTH_ARAC_FAMILY_1"/>
    <property type="match status" value="1"/>
</dbReference>
<dbReference type="InterPro" id="IPR041522">
    <property type="entry name" value="CdaR_GGDEF"/>
</dbReference>
<dbReference type="GO" id="GO:0003700">
    <property type="term" value="F:DNA-binding transcription factor activity"/>
    <property type="evidence" value="ECO:0007669"/>
    <property type="project" value="InterPro"/>
</dbReference>
<dbReference type="InterPro" id="IPR018060">
    <property type="entry name" value="HTH_AraC"/>
</dbReference>
<keyword evidence="5" id="KW-0812">Transmembrane</keyword>
<dbReference type="Pfam" id="PF12833">
    <property type="entry name" value="HTH_18"/>
    <property type="match status" value="1"/>
</dbReference>
<dbReference type="InterPro" id="IPR009057">
    <property type="entry name" value="Homeodomain-like_sf"/>
</dbReference>
<evidence type="ECO:0000259" key="6">
    <source>
        <dbReference type="PROSITE" id="PS01124"/>
    </source>
</evidence>